<name>A0A7Z2T0J0_9VIBR</name>
<evidence type="ECO:0000259" key="1">
    <source>
        <dbReference type="Pfam" id="PF19263"/>
    </source>
</evidence>
<evidence type="ECO:0000313" key="2">
    <source>
        <dbReference type="EMBL" id="QIA62091.1"/>
    </source>
</evidence>
<dbReference type="Gene3D" id="3.40.50.300">
    <property type="entry name" value="P-loop containing nucleotide triphosphate hydrolases"/>
    <property type="match status" value="1"/>
</dbReference>
<dbReference type="Proteomes" id="UP000464262">
    <property type="component" value="Chromosome 1"/>
</dbReference>
<dbReference type="InterPro" id="IPR045455">
    <property type="entry name" value="NrS-1_pol-like_helicase"/>
</dbReference>
<reference evidence="2 3" key="1">
    <citation type="submission" date="2020-01" db="EMBL/GenBank/DDBJ databases">
        <title>Whole genome and functional gene identification of agarase of Vibrio HN897.</title>
        <authorList>
            <person name="Liu Y."/>
            <person name="Zhao Z."/>
        </authorList>
    </citation>
    <scope>NUCLEOTIDE SEQUENCE [LARGE SCALE GENOMIC DNA]</scope>
    <source>
        <strain evidence="2 3">HN897</strain>
    </source>
</reference>
<keyword evidence="3" id="KW-1185">Reference proteome</keyword>
<dbReference type="AlphaFoldDB" id="A0A7Z2T0J0"/>
<proteinExistence type="predicted"/>
<protein>
    <recommendedName>
        <fullName evidence="1">NrS-1 polymerase-like helicase domain-containing protein</fullName>
    </recommendedName>
</protein>
<gene>
    <name evidence="2" type="ORF">GT360_00310</name>
</gene>
<dbReference type="InterPro" id="IPR027417">
    <property type="entry name" value="P-loop_NTPase"/>
</dbReference>
<dbReference type="KEGG" id="vas:GT360_00310"/>
<dbReference type="EMBL" id="CP047475">
    <property type="protein sequence ID" value="QIA62091.1"/>
    <property type="molecule type" value="Genomic_DNA"/>
</dbReference>
<accession>A0A7Z2T0J0</accession>
<dbReference type="RefSeq" id="WP_164647000.1">
    <property type="nucleotide sequence ID" value="NZ_CP047475.1"/>
</dbReference>
<feature type="domain" description="NrS-1 polymerase-like helicase" evidence="1">
    <location>
        <begin position="180"/>
        <end position="290"/>
    </location>
</feature>
<dbReference type="Pfam" id="PF19263">
    <property type="entry name" value="DUF5906"/>
    <property type="match status" value="1"/>
</dbReference>
<organism evidence="2 3">
    <name type="scientific">Vibrio astriarenae</name>
    <dbReference type="NCBI Taxonomy" id="1481923"/>
    <lineage>
        <taxon>Bacteria</taxon>
        <taxon>Pseudomonadati</taxon>
        <taxon>Pseudomonadota</taxon>
        <taxon>Gammaproteobacteria</taxon>
        <taxon>Vibrionales</taxon>
        <taxon>Vibrionaceae</taxon>
        <taxon>Vibrio</taxon>
    </lineage>
</organism>
<dbReference type="SUPFAM" id="SSF52540">
    <property type="entry name" value="P-loop containing nucleoside triphosphate hydrolases"/>
    <property type="match status" value="1"/>
</dbReference>
<sequence>MLGALLAQSQQHDNELREQIMKHGETPTMAVVKYAKDRWAYVIPERKWLDTHSEDYELQKGMDAIALMASCGIFEDSSGTDDSIYKVLSTPSQGLVQIWGHEYRPDEANAMWVDKSGRKWLNTFKPMVIGSEMATAEEMAMIDAFFEFVVPDEDERYQVQQWIAQAVLKPEQRNEFALLLYGESNGTGKGTLQELLTRQIGYWNSLKPADSSEWALSRFKSDVDGKRLLILDELYYDGYAVSNKMKPFITEPMLDVEAKGKPLKTMRNHLNVMASSNSIQPLWLDDSDRRWMCVRVEWANPNENKDHSDNIEQSKIVARFRHWLETSDRADAVIRYFLMGIVLDDWDVSKAPMTDAKRSLINGSVSIAEDNFKHSYDYGDALVVQRVEIFKGHNVAVARQKQWLEESGFKAVDGRVSLNGIQARDWVITPKGLEAGMCPKMNGKELMSLLEAHQMDGCSPFHTPTARM</sequence>
<evidence type="ECO:0000313" key="3">
    <source>
        <dbReference type="Proteomes" id="UP000464262"/>
    </source>
</evidence>